<keyword evidence="2" id="KW-1185">Reference proteome</keyword>
<proteinExistence type="predicted"/>
<evidence type="ECO:0000313" key="2">
    <source>
        <dbReference type="Proteomes" id="UP001194746"/>
    </source>
</evidence>
<dbReference type="EMBL" id="VCAU01000010">
    <property type="protein sequence ID" value="KAF9892849.1"/>
    <property type="molecule type" value="Genomic_DNA"/>
</dbReference>
<reference evidence="1" key="1">
    <citation type="journal article" date="2019" name="Beilstein J. Org. Chem.">
        <title>Nanangenines: drimane sesquiterpenoids as the dominant metabolite cohort of a novel Australian fungus, Aspergillus nanangensis.</title>
        <authorList>
            <person name="Lacey H.J."/>
            <person name="Gilchrist C.L.M."/>
            <person name="Crombie A."/>
            <person name="Kalaitzis J.A."/>
            <person name="Vuong D."/>
            <person name="Rutledge P.J."/>
            <person name="Turner P."/>
            <person name="Pitt J.I."/>
            <person name="Lacey E."/>
            <person name="Chooi Y.H."/>
            <person name="Piggott A.M."/>
        </authorList>
    </citation>
    <scope>NUCLEOTIDE SEQUENCE</scope>
    <source>
        <strain evidence="1">MST-FP2251</strain>
    </source>
</reference>
<name>A0AAD4CUB0_ASPNN</name>
<reference evidence="1" key="2">
    <citation type="submission" date="2020-02" db="EMBL/GenBank/DDBJ databases">
        <authorList>
            <person name="Gilchrist C.L.M."/>
            <person name="Chooi Y.-H."/>
        </authorList>
    </citation>
    <scope>NUCLEOTIDE SEQUENCE</scope>
    <source>
        <strain evidence="1">MST-FP2251</strain>
    </source>
</reference>
<dbReference type="AlphaFoldDB" id="A0AAD4CUB0"/>
<gene>
    <name evidence="1" type="ORF">FE257_000438</name>
</gene>
<sequence>MSDQHIQRPTNPSSNIVDNCSHKLNKSLHIYKLINSTYIMGPRRPVIERAAAVMPCIAVPCGPDGHIRMPFLNKRTATYRAWRYPQSGGSSLTAPVLPEGNLDKNTSSMRELKCPCEDRILRTLTFIKDCPPFHLLNTKEDGLDFVQGALSSLEEAVACKAYEGACSSISDPDNWDLIFGTCQQALYLCQRLYDFMVTMHFECYVTAVEPVEDDSECQPLMREGHGVATVEERATLLGQEAFVQFSRFHSVITQLLRVFHAYHTGTVFNEENWAIMREEAFNLALQADSLQFRSGPV</sequence>
<protein>
    <submittedName>
        <fullName evidence="1">Uncharacterized protein</fullName>
    </submittedName>
</protein>
<dbReference type="Proteomes" id="UP001194746">
    <property type="component" value="Unassembled WGS sequence"/>
</dbReference>
<comment type="caution">
    <text evidence="1">The sequence shown here is derived from an EMBL/GenBank/DDBJ whole genome shotgun (WGS) entry which is preliminary data.</text>
</comment>
<organism evidence="1 2">
    <name type="scientific">Aspergillus nanangensis</name>
    <dbReference type="NCBI Taxonomy" id="2582783"/>
    <lineage>
        <taxon>Eukaryota</taxon>
        <taxon>Fungi</taxon>
        <taxon>Dikarya</taxon>
        <taxon>Ascomycota</taxon>
        <taxon>Pezizomycotina</taxon>
        <taxon>Eurotiomycetes</taxon>
        <taxon>Eurotiomycetidae</taxon>
        <taxon>Eurotiales</taxon>
        <taxon>Aspergillaceae</taxon>
        <taxon>Aspergillus</taxon>
        <taxon>Aspergillus subgen. Circumdati</taxon>
    </lineage>
</organism>
<accession>A0AAD4CUB0</accession>
<evidence type="ECO:0000313" key="1">
    <source>
        <dbReference type="EMBL" id="KAF9892849.1"/>
    </source>
</evidence>